<protein>
    <submittedName>
        <fullName evidence="3">Uncharacterized protein</fullName>
    </submittedName>
</protein>
<name>A0A836CK74_9STRA</name>
<gene>
    <name evidence="3" type="ORF">JKP88DRAFT_234345</name>
</gene>
<sequence>MVLGRAKSQGYRLEAFKFSLYLIVPVVATVVYNSPENMRALLQRYKFVEYPPEGPKLPTGDEMNDMIREGEKRQTYLKEQLAQRAAAQDAGPAAGQSPSVAVVDSNNTGGGKRWWQVWRRGGGGSSSSASAQ</sequence>
<proteinExistence type="predicted"/>
<dbReference type="EMBL" id="JAFCMP010000071">
    <property type="protein sequence ID" value="KAG5188333.1"/>
    <property type="molecule type" value="Genomic_DNA"/>
</dbReference>
<comment type="caution">
    <text evidence="3">The sequence shown here is derived from an EMBL/GenBank/DDBJ whole genome shotgun (WGS) entry which is preliminary data.</text>
</comment>
<dbReference type="GO" id="GO:0005739">
    <property type="term" value="C:mitochondrion"/>
    <property type="evidence" value="ECO:0007669"/>
    <property type="project" value="InterPro"/>
</dbReference>
<dbReference type="InterPro" id="IPR018625">
    <property type="entry name" value="Pet100"/>
</dbReference>
<dbReference type="GO" id="GO:0033617">
    <property type="term" value="P:mitochondrial respiratory chain complex IV assembly"/>
    <property type="evidence" value="ECO:0007669"/>
    <property type="project" value="InterPro"/>
</dbReference>
<keyword evidence="2" id="KW-1133">Transmembrane helix</keyword>
<keyword evidence="2" id="KW-0472">Membrane</keyword>
<accession>A0A836CK74</accession>
<dbReference type="AlphaFoldDB" id="A0A836CK74"/>
<feature type="region of interest" description="Disordered" evidence="1">
    <location>
        <begin position="86"/>
        <end position="132"/>
    </location>
</feature>
<dbReference type="Proteomes" id="UP000664859">
    <property type="component" value="Unassembled WGS sequence"/>
</dbReference>
<evidence type="ECO:0000256" key="1">
    <source>
        <dbReference type="SAM" id="MobiDB-lite"/>
    </source>
</evidence>
<organism evidence="3 4">
    <name type="scientific">Tribonema minus</name>
    <dbReference type="NCBI Taxonomy" id="303371"/>
    <lineage>
        <taxon>Eukaryota</taxon>
        <taxon>Sar</taxon>
        <taxon>Stramenopiles</taxon>
        <taxon>Ochrophyta</taxon>
        <taxon>PX clade</taxon>
        <taxon>Xanthophyceae</taxon>
        <taxon>Tribonematales</taxon>
        <taxon>Tribonemataceae</taxon>
        <taxon>Tribonema</taxon>
    </lineage>
</organism>
<keyword evidence="4" id="KW-1185">Reference proteome</keyword>
<reference evidence="3" key="1">
    <citation type="submission" date="2021-02" db="EMBL/GenBank/DDBJ databases">
        <title>First Annotated Genome of the Yellow-green Alga Tribonema minus.</title>
        <authorList>
            <person name="Mahan K.M."/>
        </authorList>
    </citation>
    <scope>NUCLEOTIDE SEQUENCE</scope>
    <source>
        <strain evidence="3">UTEX B ZZ1240</strain>
    </source>
</reference>
<evidence type="ECO:0000313" key="4">
    <source>
        <dbReference type="Proteomes" id="UP000664859"/>
    </source>
</evidence>
<feature type="compositionally biased region" description="Low complexity" evidence="1">
    <location>
        <begin position="86"/>
        <end position="96"/>
    </location>
</feature>
<keyword evidence="2" id="KW-0812">Transmembrane</keyword>
<evidence type="ECO:0000256" key="2">
    <source>
        <dbReference type="SAM" id="Phobius"/>
    </source>
</evidence>
<dbReference type="Pfam" id="PF09803">
    <property type="entry name" value="Pet100"/>
    <property type="match status" value="1"/>
</dbReference>
<feature type="transmembrane region" description="Helical" evidence="2">
    <location>
        <begin position="15"/>
        <end position="34"/>
    </location>
</feature>
<dbReference type="OrthoDB" id="18175at2759"/>
<evidence type="ECO:0000313" key="3">
    <source>
        <dbReference type="EMBL" id="KAG5188333.1"/>
    </source>
</evidence>